<dbReference type="InterPro" id="IPR011033">
    <property type="entry name" value="PRC_barrel-like_sf"/>
</dbReference>
<dbReference type="Pfam" id="PF05239">
    <property type="entry name" value="PRC"/>
    <property type="match status" value="1"/>
</dbReference>
<protein>
    <submittedName>
        <fullName evidence="3">PRC-barrel domain-containing protein</fullName>
    </submittedName>
</protein>
<dbReference type="EMBL" id="JBIRYO010000003">
    <property type="protein sequence ID" value="MFI2472973.1"/>
    <property type="molecule type" value="Genomic_DNA"/>
</dbReference>
<dbReference type="SUPFAM" id="SSF50346">
    <property type="entry name" value="PRC-barrel domain"/>
    <property type="match status" value="1"/>
</dbReference>
<reference evidence="3 4" key="1">
    <citation type="submission" date="2024-10" db="EMBL/GenBank/DDBJ databases">
        <title>The Natural Products Discovery Center: Release of the First 8490 Sequenced Strains for Exploring Actinobacteria Biosynthetic Diversity.</title>
        <authorList>
            <person name="Kalkreuter E."/>
            <person name="Kautsar S.A."/>
            <person name="Yang D."/>
            <person name="Bader C.D."/>
            <person name="Teijaro C.N."/>
            <person name="Fluegel L."/>
            <person name="Davis C.M."/>
            <person name="Simpson J.R."/>
            <person name="Lauterbach L."/>
            <person name="Steele A.D."/>
            <person name="Gui C."/>
            <person name="Meng S."/>
            <person name="Li G."/>
            <person name="Viehrig K."/>
            <person name="Ye F."/>
            <person name="Su P."/>
            <person name="Kiefer A.F."/>
            <person name="Nichols A."/>
            <person name="Cepeda A.J."/>
            <person name="Yan W."/>
            <person name="Fan B."/>
            <person name="Jiang Y."/>
            <person name="Adhikari A."/>
            <person name="Zheng C.-J."/>
            <person name="Schuster L."/>
            <person name="Cowan T.M."/>
            <person name="Smanski M.J."/>
            <person name="Chevrette M.G."/>
            <person name="De Carvalho L.P.S."/>
            <person name="Shen B."/>
        </authorList>
    </citation>
    <scope>NUCLEOTIDE SEQUENCE [LARGE SCALE GENOMIC DNA]</scope>
    <source>
        <strain evidence="3 4">NPDC019275</strain>
    </source>
</reference>
<organism evidence="3 4">
    <name type="scientific">Nocardia xishanensis</name>
    <dbReference type="NCBI Taxonomy" id="238964"/>
    <lineage>
        <taxon>Bacteria</taxon>
        <taxon>Bacillati</taxon>
        <taxon>Actinomycetota</taxon>
        <taxon>Actinomycetes</taxon>
        <taxon>Mycobacteriales</taxon>
        <taxon>Nocardiaceae</taxon>
        <taxon>Nocardia</taxon>
    </lineage>
</organism>
<proteinExistence type="predicted"/>
<keyword evidence="4" id="KW-1185">Reference proteome</keyword>
<dbReference type="InterPro" id="IPR014747">
    <property type="entry name" value="Bac_photo_RC_H_C"/>
</dbReference>
<feature type="compositionally biased region" description="Basic and acidic residues" evidence="1">
    <location>
        <begin position="200"/>
        <end position="221"/>
    </location>
</feature>
<gene>
    <name evidence="3" type="ORF">ACH49W_06305</name>
</gene>
<comment type="caution">
    <text evidence="3">The sequence shown here is derived from an EMBL/GenBank/DDBJ whole genome shotgun (WGS) entry which is preliminary data.</text>
</comment>
<dbReference type="RefSeq" id="WP_357408418.1">
    <property type="nucleotide sequence ID" value="NZ_JBEYCD010000012.1"/>
</dbReference>
<evidence type="ECO:0000259" key="2">
    <source>
        <dbReference type="Pfam" id="PF05239"/>
    </source>
</evidence>
<evidence type="ECO:0000313" key="4">
    <source>
        <dbReference type="Proteomes" id="UP001611415"/>
    </source>
</evidence>
<accession>A0ABW7WVU5</accession>
<dbReference type="InterPro" id="IPR027275">
    <property type="entry name" value="PRC-brl_dom"/>
</dbReference>
<feature type="compositionally biased region" description="Acidic residues" evidence="1">
    <location>
        <begin position="190"/>
        <end position="199"/>
    </location>
</feature>
<evidence type="ECO:0000313" key="3">
    <source>
        <dbReference type="EMBL" id="MFI2472973.1"/>
    </source>
</evidence>
<feature type="region of interest" description="Disordered" evidence="1">
    <location>
        <begin position="171"/>
        <end position="221"/>
    </location>
</feature>
<sequence length="221" mass="24473">MSSLLDSVLGNIVYDRDGDKVGKVKRIYVDNASGFPTWVAISTGLFGHDALVPLAGAEHRRERATLQVRVGKDQVKSAPYLDDDGNISQRSERELFEHYDIDPALSAWKTYGRPYGEHPLNARATAAEWAADSGGRTDEELIRSEERLNVGADPEAAGTARGRRHVEDEPTVAMSAGRDTPVPAEPVQLEIDDIVDEEAVADRMRTERGDGIDETREPYRW</sequence>
<feature type="domain" description="PRC-barrel" evidence="2">
    <location>
        <begin position="6"/>
        <end position="75"/>
    </location>
</feature>
<dbReference type="Proteomes" id="UP001611415">
    <property type="component" value="Unassembled WGS sequence"/>
</dbReference>
<name>A0ABW7WVU5_9NOCA</name>
<evidence type="ECO:0000256" key="1">
    <source>
        <dbReference type="SAM" id="MobiDB-lite"/>
    </source>
</evidence>
<dbReference type="Gene3D" id="3.90.50.10">
    <property type="entry name" value="Photosynthetic Reaction Center, subunit H, domain 2"/>
    <property type="match status" value="1"/>
</dbReference>